<evidence type="ECO:0000313" key="3">
    <source>
        <dbReference type="Proteomes" id="UP000295709"/>
    </source>
</evidence>
<dbReference type="PANTHER" id="PTHR32305">
    <property type="match status" value="1"/>
</dbReference>
<protein>
    <submittedName>
        <fullName evidence="2">RHS repeat-associated protein</fullName>
    </submittedName>
</protein>
<dbReference type="InterPro" id="IPR022385">
    <property type="entry name" value="Rhs_assc_core"/>
</dbReference>
<dbReference type="EMBL" id="SOQW01000002">
    <property type="protein sequence ID" value="TDX92648.1"/>
    <property type="molecule type" value="Genomic_DNA"/>
</dbReference>
<sequence length="278" mass="31994">MERKLQESGMYDYGARFYMPDLGRWGVVDPLAEKMTRHSPYNYTFNNPIRFIDPDGREPINDYIFKNGQLVGVNLNDNEDRYFNVVSKDSYSHTTEINGKTEYLQEDKNPNYSIVSVYTEIEGAVGHSGLGYDGKVFSFYPTDENNSRQFEMTEWWFTPLVMDTKSTSKFSDKYPNSNVFFFKTTNEQKENLVSAVNDRANELKKNPENYSLQSNNCTTNVCSLLQKSGISSVDVARPGRLDTKMKESNAIGSFIRQRPLININRSAPLGRKLYDENE</sequence>
<feature type="domain" description="Lnb N-terminal periplasmic" evidence="1">
    <location>
        <begin position="182"/>
        <end position="227"/>
    </location>
</feature>
<proteinExistence type="predicted"/>
<dbReference type="PANTHER" id="PTHR32305:SF15">
    <property type="entry name" value="PROTEIN RHSA-RELATED"/>
    <property type="match status" value="1"/>
</dbReference>
<reference evidence="2 3" key="1">
    <citation type="submission" date="2019-03" db="EMBL/GenBank/DDBJ databases">
        <title>Genomic Encyclopedia of Archaeal and Bacterial Type Strains, Phase II (KMG-II): from individual species to whole genera.</title>
        <authorList>
            <person name="Goeker M."/>
        </authorList>
    </citation>
    <scope>NUCLEOTIDE SEQUENCE [LARGE SCALE GENOMIC DNA]</scope>
    <source>
        <strain evidence="2 3">DSM 15235</strain>
    </source>
</reference>
<dbReference type="InterPro" id="IPR025178">
    <property type="entry name" value="Lnb_N"/>
</dbReference>
<gene>
    <name evidence="2" type="ORF">BCF50_1588</name>
</gene>
<dbReference type="InterPro" id="IPR050708">
    <property type="entry name" value="T6SS_VgrG/RHS"/>
</dbReference>
<evidence type="ECO:0000313" key="2">
    <source>
        <dbReference type="EMBL" id="TDX92648.1"/>
    </source>
</evidence>
<dbReference type="Pfam" id="PF13387">
    <property type="entry name" value="Lnb_N"/>
    <property type="match status" value="1"/>
</dbReference>
<dbReference type="NCBIfam" id="TIGR03696">
    <property type="entry name" value="Rhs_assc_core"/>
    <property type="match status" value="1"/>
</dbReference>
<comment type="caution">
    <text evidence="2">The sequence shown here is derived from an EMBL/GenBank/DDBJ whole genome shotgun (WGS) entry which is preliminary data.</text>
</comment>
<name>A0ABY2FV65_9FLAO</name>
<evidence type="ECO:0000259" key="1">
    <source>
        <dbReference type="Pfam" id="PF13387"/>
    </source>
</evidence>
<keyword evidence="3" id="KW-1185">Reference proteome</keyword>
<accession>A0ABY2FV65</accession>
<dbReference type="Proteomes" id="UP000295709">
    <property type="component" value="Unassembled WGS sequence"/>
</dbReference>
<dbReference type="Gene3D" id="2.180.10.10">
    <property type="entry name" value="RHS repeat-associated core"/>
    <property type="match status" value="1"/>
</dbReference>
<organism evidence="2 3">
    <name type="scientific">Chryseobacterium daecheongense</name>
    <dbReference type="NCBI Taxonomy" id="192389"/>
    <lineage>
        <taxon>Bacteria</taxon>
        <taxon>Pseudomonadati</taxon>
        <taxon>Bacteroidota</taxon>
        <taxon>Flavobacteriia</taxon>
        <taxon>Flavobacteriales</taxon>
        <taxon>Weeksellaceae</taxon>
        <taxon>Chryseobacterium group</taxon>
        <taxon>Chryseobacterium</taxon>
    </lineage>
</organism>